<name>A0A8S1E618_9PELO</name>
<dbReference type="EMBL" id="CADEPM010000001">
    <property type="protein sequence ID" value="CAB3397202.1"/>
    <property type="molecule type" value="Genomic_DNA"/>
</dbReference>
<accession>A0A8S1E618</accession>
<dbReference type="OrthoDB" id="5858028at2759"/>
<gene>
    <name evidence="1" type="ORF">CBOVIS_LOCUS653</name>
</gene>
<dbReference type="Proteomes" id="UP000494206">
    <property type="component" value="Unassembled WGS sequence"/>
</dbReference>
<reference evidence="1 2" key="1">
    <citation type="submission" date="2020-04" db="EMBL/GenBank/DDBJ databases">
        <authorList>
            <person name="Laetsch R D."/>
            <person name="Stevens L."/>
            <person name="Kumar S."/>
            <person name="Blaxter L. M."/>
        </authorList>
    </citation>
    <scope>NUCLEOTIDE SEQUENCE [LARGE SCALE GENOMIC DNA]</scope>
</reference>
<comment type="caution">
    <text evidence="1">The sequence shown here is derived from an EMBL/GenBank/DDBJ whole genome shotgun (WGS) entry which is preliminary data.</text>
</comment>
<evidence type="ECO:0000313" key="1">
    <source>
        <dbReference type="EMBL" id="CAB3397202.1"/>
    </source>
</evidence>
<dbReference type="AlphaFoldDB" id="A0A8S1E618"/>
<protein>
    <submittedName>
        <fullName evidence="1">Uncharacterized protein</fullName>
    </submittedName>
</protein>
<sequence>MSTSALVAKTDLDKQIPSCSFTPASPSPTTPPYFHSRPAVLDVYSWSRIFEIVASTVPLRKALEFKTLHSEAYRSVDRAFRKVRKLKVEIYEANSNIYTGDESNTTPVYVVQDSATRNADTARKMVHFVLSNATCIKQLDLYFEDLDQTVLNQILGEVIESQNVKLELLHVKRRHAGQSVTKIGDLVRKNAKTLREISRIGISEASIGLNDDCNLDRLALMSFDLGFQPAPNQIPFHMIRITESEAKFRALSYTSFAGFDPTDDVVQNLLVKGCVESIKLTMMKAPKIMRRPGYMIGKVRRVKKVELVEIVPEPCRFNQLLASRHAFEKVFPYAQENIAVLQQWN</sequence>
<keyword evidence="2" id="KW-1185">Reference proteome</keyword>
<proteinExistence type="predicted"/>
<evidence type="ECO:0000313" key="2">
    <source>
        <dbReference type="Proteomes" id="UP000494206"/>
    </source>
</evidence>
<organism evidence="1 2">
    <name type="scientific">Caenorhabditis bovis</name>
    <dbReference type="NCBI Taxonomy" id="2654633"/>
    <lineage>
        <taxon>Eukaryota</taxon>
        <taxon>Metazoa</taxon>
        <taxon>Ecdysozoa</taxon>
        <taxon>Nematoda</taxon>
        <taxon>Chromadorea</taxon>
        <taxon>Rhabditida</taxon>
        <taxon>Rhabditina</taxon>
        <taxon>Rhabditomorpha</taxon>
        <taxon>Rhabditoidea</taxon>
        <taxon>Rhabditidae</taxon>
        <taxon>Peloderinae</taxon>
        <taxon>Caenorhabditis</taxon>
    </lineage>
</organism>